<dbReference type="InterPro" id="IPR011791">
    <property type="entry name" value="CadR-PbrR"/>
</dbReference>
<dbReference type="CDD" id="cd04784">
    <property type="entry name" value="HTH_CadR-PbrR"/>
    <property type="match status" value="1"/>
</dbReference>
<organism evidence="4 5">
    <name type="scientific">Collimonas arenae</name>
    <dbReference type="NCBI Taxonomy" id="279058"/>
    <lineage>
        <taxon>Bacteria</taxon>
        <taxon>Pseudomonadati</taxon>
        <taxon>Pseudomonadota</taxon>
        <taxon>Betaproteobacteria</taxon>
        <taxon>Burkholderiales</taxon>
        <taxon>Oxalobacteraceae</taxon>
        <taxon>Collimonas</taxon>
    </lineage>
</organism>
<gene>
    <name evidence="4" type="ORF">LT85_3681</name>
</gene>
<dbReference type="OrthoDB" id="9808480at2"/>
<dbReference type="SMART" id="SM00422">
    <property type="entry name" value="HTH_MERR"/>
    <property type="match status" value="1"/>
</dbReference>
<dbReference type="NCBIfam" id="TIGR02047">
    <property type="entry name" value="CadR-PbrR"/>
    <property type="match status" value="1"/>
</dbReference>
<dbReference type="InterPro" id="IPR000551">
    <property type="entry name" value="MerR-type_HTH_dom"/>
</dbReference>
<feature type="coiled-coil region" evidence="2">
    <location>
        <begin position="100"/>
        <end position="127"/>
    </location>
</feature>
<protein>
    <submittedName>
        <fullName evidence="4">Transcriptional regulator</fullName>
    </submittedName>
</protein>
<sequence>MSNGISTTALKIGELAAHAGCPVETIRYYEREGLLPLAARSQSNYRLYGQAHIERLQFIRHCRSLDMTLDEVRRLLQFRDLPEDNCAEVNTLLDHHIDHVAARITELKALQTQLKQLRKQCQRTQAAKDCGILQGLASMEDDAPANLGSHGGGVH</sequence>
<evidence type="ECO:0000313" key="5">
    <source>
        <dbReference type="Proteomes" id="UP000030302"/>
    </source>
</evidence>
<dbReference type="EMBL" id="CP009962">
    <property type="protein sequence ID" value="AIY42839.1"/>
    <property type="molecule type" value="Genomic_DNA"/>
</dbReference>
<dbReference type="STRING" id="279058.LT85_3681"/>
<dbReference type="Pfam" id="PF13411">
    <property type="entry name" value="MerR_1"/>
    <property type="match status" value="1"/>
</dbReference>
<dbReference type="KEGG" id="care:LT85_3681"/>
<dbReference type="AlphaFoldDB" id="A0A0A1FGV9"/>
<keyword evidence="2" id="KW-0175">Coiled coil</keyword>
<evidence type="ECO:0000256" key="1">
    <source>
        <dbReference type="ARBA" id="ARBA00023125"/>
    </source>
</evidence>
<dbReference type="InterPro" id="IPR009061">
    <property type="entry name" value="DNA-bd_dom_put_sf"/>
</dbReference>
<dbReference type="HOGENOM" id="CLU_060077_2_0_4"/>
<dbReference type="Gene3D" id="1.10.1660.10">
    <property type="match status" value="1"/>
</dbReference>
<evidence type="ECO:0000313" key="4">
    <source>
        <dbReference type="EMBL" id="AIY42839.1"/>
    </source>
</evidence>
<dbReference type="InterPro" id="IPR047057">
    <property type="entry name" value="MerR_fam"/>
</dbReference>
<dbReference type="GO" id="GO:0003677">
    <property type="term" value="F:DNA binding"/>
    <property type="evidence" value="ECO:0007669"/>
    <property type="project" value="UniProtKB-KW"/>
</dbReference>
<keyword evidence="5" id="KW-1185">Reference proteome</keyword>
<evidence type="ECO:0000259" key="3">
    <source>
        <dbReference type="PROSITE" id="PS50937"/>
    </source>
</evidence>
<feature type="domain" description="HTH merR-type" evidence="3">
    <location>
        <begin position="9"/>
        <end position="78"/>
    </location>
</feature>
<name>A0A0A1FGV9_9BURK</name>
<dbReference type="PANTHER" id="PTHR30204">
    <property type="entry name" value="REDOX-CYCLING DRUG-SENSING TRANSCRIPTIONAL ACTIVATOR SOXR"/>
    <property type="match status" value="1"/>
</dbReference>
<dbReference type="PRINTS" id="PR00040">
    <property type="entry name" value="HTHMERR"/>
</dbReference>
<evidence type="ECO:0000256" key="2">
    <source>
        <dbReference type="SAM" id="Coils"/>
    </source>
</evidence>
<keyword evidence="1" id="KW-0238">DNA-binding</keyword>
<proteinExistence type="predicted"/>
<dbReference type="RefSeq" id="WP_038491649.1">
    <property type="nucleotide sequence ID" value="NZ_CP009962.1"/>
</dbReference>
<dbReference type="Proteomes" id="UP000030302">
    <property type="component" value="Chromosome"/>
</dbReference>
<accession>A0A0A1FGV9</accession>
<dbReference type="SUPFAM" id="SSF46955">
    <property type="entry name" value="Putative DNA-binding domain"/>
    <property type="match status" value="1"/>
</dbReference>
<dbReference type="GO" id="GO:0046872">
    <property type="term" value="F:metal ion binding"/>
    <property type="evidence" value="ECO:0007669"/>
    <property type="project" value="InterPro"/>
</dbReference>
<dbReference type="PROSITE" id="PS50937">
    <property type="entry name" value="HTH_MERR_2"/>
    <property type="match status" value="1"/>
</dbReference>
<dbReference type="GO" id="GO:0003700">
    <property type="term" value="F:DNA-binding transcription factor activity"/>
    <property type="evidence" value="ECO:0007669"/>
    <property type="project" value="InterPro"/>
</dbReference>
<reference evidence="5" key="1">
    <citation type="journal article" date="2014" name="Soil Biol. Biochem.">
        <title>Structure and function of bacterial communities in ageing soils: Insights from the Mendocino ecological staircase.</title>
        <authorList>
            <person name="Uroz S."/>
            <person name="Tech J.J."/>
            <person name="Sawaya N.A."/>
            <person name="Frey-Klett P."/>
            <person name="Leveau J.H.J."/>
        </authorList>
    </citation>
    <scope>NUCLEOTIDE SEQUENCE [LARGE SCALE GENOMIC DNA]</scope>
    <source>
        <strain evidence="5">Cal35</strain>
    </source>
</reference>
<dbReference type="GO" id="GO:0045893">
    <property type="term" value="P:positive regulation of DNA-templated transcription"/>
    <property type="evidence" value="ECO:0007669"/>
    <property type="project" value="InterPro"/>
</dbReference>
<dbReference type="PANTHER" id="PTHR30204:SF92">
    <property type="entry name" value="HTH-TYPE TRANSCRIPTIONAL REGULATOR ZNTR"/>
    <property type="match status" value="1"/>
</dbReference>